<sequence length="355" mass="40184">MQVIEESESRVYGAENIKQDLSELIKKYNNGKVFLLVDTGSYEYCYPKIKGMAEIDEDNIIVIDQGDQNKNIETISKVWEFLSTHGADRKSTLINLAGGMPCDLGGFAAATFKRGINFINIPTTLLSQVDASVGGKTGINFHGFKNEIGVFKHASAVLVNTDFVETQDQENICSGFAEMIKHVLIFSDKDWQVIKAFDIKNADIEELKKLVVNSIHIKEHFVKADPTEKNVRKSLNFGHTIGHAFESFAMKKGRPVLHGYAVAFGMVAELYLGNKICGFPLEKIEEISEMIKSIYGKFEFSQDDYEELFFLMTHDKKNEQNKINFTLLKDIGQIEINQTCTKELIYEALNFYKDH</sequence>
<evidence type="ECO:0000259" key="21">
    <source>
        <dbReference type="Pfam" id="PF24621"/>
    </source>
</evidence>
<feature type="domain" description="3-dehydroquinate synthase N-terminal" evidence="20">
    <location>
        <begin position="61"/>
        <end position="172"/>
    </location>
</feature>
<dbReference type="Proteomes" id="UP001209229">
    <property type="component" value="Unassembled WGS sequence"/>
</dbReference>
<dbReference type="PANTHER" id="PTHR43622">
    <property type="entry name" value="3-DEHYDROQUINATE SYNTHASE"/>
    <property type="match status" value="1"/>
</dbReference>
<protein>
    <recommendedName>
        <fullName evidence="9 19">3-dehydroquinate synthase</fullName>
        <ecNumber evidence="8 19">4.2.3.4</ecNumber>
    </recommendedName>
</protein>
<dbReference type="GO" id="GO:0046872">
    <property type="term" value="F:metal ion binding"/>
    <property type="evidence" value="ECO:0007669"/>
    <property type="project" value="UniProtKB-KW"/>
</dbReference>
<keyword evidence="23" id="KW-1185">Reference proteome</keyword>
<dbReference type="InterPro" id="IPR030960">
    <property type="entry name" value="DHQS/DOIS_N"/>
</dbReference>
<evidence type="ECO:0000256" key="19">
    <source>
        <dbReference type="NCBIfam" id="TIGR01357"/>
    </source>
</evidence>
<comment type="function">
    <text evidence="4">Catalyzes the conversion of 3-deoxy-D-arabino-heptulosonate 7-phosphate (DAHP) to dehydroquinate (DHQ).</text>
</comment>
<dbReference type="EC" id="4.2.3.4" evidence="8 19"/>
<keyword evidence="18" id="KW-0170">Cobalt</keyword>
<dbReference type="Gene3D" id="3.40.50.1970">
    <property type="match status" value="1"/>
</dbReference>
<dbReference type="InterPro" id="IPR030963">
    <property type="entry name" value="DHQ_synth_fam"/>
</dbReference>
<dbReference type="GO" id="GO:0003856">
    <property type="term" value="F:3-dehydroquinate synthase activity"/>
    <property type="evidence" value="ECO:0007669"/>
    <property type="project" value="UniProtKB-UniRule"/>
</dbReference>
<gene>
    <name evidence="22" type="primary">aroB</name>
    <name evidence="22" type="ORF">OM075_11930</name>
</gene>
<dbReference type="SUPFAM" id="SSF56796">
    <property type="entry name" value="Dehydroquinate synthase-like"/>
    <property type="match status" value="1"/>
</dbReference>
<dbReference type="InterPro" id="IPR056179">
    <property type="entry name" value="DHQS_C"/>
</dbReference>
<comment type="cofactor">
    <cofactor evidence="3">
        <name>Co(2+)</name>
        <dbReference type="ChEBI" id="CHEBI:48828"/>
    </cofactor>
</comment>
<dbReference type="InterPro" id="IPR050071">
    <property type="entry name" value="Dehydroquinate_synthase"/>
</dbReference>
<keyword evidence="13" id="KW-0547">Nucleotide-binding</keyword>
<accession>A0AAE3SF56</accession>
<dbReference type="AlphaFoldDB" id="A0AAE3SF56"/>
<dbReference type="Pfam" id="PF01761">
    <property type="entry name" value="DHQ_synthase"/>
    <property type="match status" value="1"/>
</dbReference>
<evidence type="ECO:0000256" key="9">
    <source>
        <dbReference type="ARBA" id="ARBA00017684"/>
    </source>
</evidence>
<keyword evidence="12" id="KW-0479">Metal-binding</keyword>
<comment type="subcellular location">
    <subcellularLocation>
        <location evidence="5">Cytoplasm</location>
    </subcellularLocation>
</comment>
<dbReference type="CDD" id="cd08195">
    <property type="entry name" value="DHQS"/>
    <property type="match status" value="1"/>
</dbReference>
<dbReference type="PIRSF" id="PIRSF001455">
    <property type="entry name" value="DHQ_synth"/>
    <property type="match status" value="1"/>
</dbReference>
<evidence type="ECO:0000259" key="20">
    <source>
        <dbReference type="Pfam" id="PF01761"/>
    </source>
</evidence>
<evidence type="ECO:0000256" key="14">
    <source>
        <dbReference type="ARBA" id="ARBA00022833"/>
    </source>
</evidence>
<evidence type="ECO:0000313" key="23">
    <source>
        <dbReference type="Proteomes" id="UP001209229"/>
    </source>
</evidence>
<evidence type="ECO:0000256" key="1">
    <source>
        <dbReference type="ARBA" id="ARBA00001393"/>
    </source>
</evidence>
<dbReference type="InterPro" id="IPR016037">
    <property type="entry name" value="DHQ_synth_AroB"/>
</dbReference>
<evidence type="ECO:0000256" key="11">
    <source>
        <dbReference type="ARBA" id="ARBA00022605"/>
    </source>
</evidence>
<dbReference type="PANTHER" id="PTHR43622:SF7">
    <property type="entry name" value="3-DEHYDROQUINATE SYNTHASE, CHLOROPLASTIC"/>
    <property type="match status" value="1"/>
</dbReference>
<dbReference type="GO" id="GO:0008652">
    <property type="term" value="P:amino acid biosynthetic process"/>
    <property type="evidence" value="ECO:0007669"/>
    <property type="project" value="UniProtKB-KW"/>
</dbReference>
<keyword evidence="16" id="KW-0057">Aromatic amino acid biosynthesis</keyword>
<evidence type="ECO:0000256" key="7">
    <source>
        <dbReference type="ARBA" id="ARBA00005412"/>
    </source>
</evidence>
<evidence type="ECO:0000256" key="15">
    <source>
        <dbReference type="ARBA" id="ARBA00023027"/>
    </source>
</evidence>
<evidence type="ECO:0000313" key="22">
    <source>
        <dbReference type="EMBL" id="MCW3787183.1"/>
    </source>
</evidence>
<evidence type="ECO:0000256" key="17">
    <source>
        <dbReference type="ARBA" id="ARBA00023239"/>
    </source>
</evidence>
<evidence type="ECO:0000256" key="18">
    <source>
        <dbReference type="ARBA" id="ARBA00023285"/>
    </source>
</evidence>
<reference evidence="22" key="1">
    <citation type="submission" date="2022-10" db="EMBL/GenBank/DDBJ databases">
        <authorList>
            <person name="Yu W.X."/>
        </authorList>
    </citation>
    <scope>NUCLEOTIDE SEQUENCE</scope>
    <source>
        <strain evidence="22">AAT</strain>
    </source>
</reference>
<evidence type="ECO:0000256" key="3">
    <source>
        <dbReference type="ARBA" id="ARBA00001941"/>
    </source>
</evidence>
<evidence type="ECO:0000256" key="6">
    <source>
        <dbReference type="ARBA" id="ARBA00004661"/>
    </source>
</evidence>
<dbReference type="RefSeq" id="WP_301190748.1">
    <property type="nucleotide sequence ID" value="NZ_JAPDPJ010000025.1"/>
</dbReference>
<dbReference type="EMBL" id="JAPDPJ010000025">
    <property type="protein sequence ID" value="MCW3787183.1"/>
    <property type="molecule type" value="Genomic_DNA"/>
</dbReference>
<evidence type="ECO:0000256" key="2">
    <source>
        <dbReference type="ARBA" id="ARBA00001911"/>
    </source>
</evidence>
<keyword evidence="11" id="KW-0028">Amino-acid biosynthesis</keyword>
<evidence type="ECO:0000256" key="10">
    <source>
        <dbReference type="ARBA" id="ARBA00022490"/>
    </source>
</evidence>
<evidence type="ECO:0000256" key="16">
    <source>
        <dbReference type="ARBA" id="ARBA00023141"/>
    </source>
</evidence>
<dbReference type="NCBIfam" id="TIGR01357">
    <property type="entry name" value="aroB"/>
    <property type="match status" value="1"/>
</dbReference>
<feature type="domain" description="3-dehydroquinate synthase C-terminal" evidence="21">
    <location>
        <begin position="175"/>
        <end position="318"/>
    </location>
</feature>
<keyword evidence="14" id="KW-0862">Zinc</keyword>
<organism evidence="22 23">
    <name type="scientific">Plebeiibacterium sediminum</name>
    <dbReference type="NCBI Taxonomy" id="2992112"/>
    <lineage>
        <taxon>Bacteria</taxon>
        <taxon>Pseudomonadati</taxon>
        <taxon>Bacteroidota</taxon>
        <taxon>Bacteroidia</taxon>
        <taxon>Marinilabiliales</taxon>
        <taxon>Marinilabiliaceae</taxon>
        <taxon>Plebeiibacterium</taxon>
    </lineage>
</organism>
<dbReference type="GO" id="GO:0000166">
    <property type="term" value="F:nucleotide binding"/>
    <property type="evidence" value="ECO:0007669"/>
    <property type="project" value="UniProtKB-KW"/>
</dbReference>
<dbReference type="GO" id="GO:0009423">
    <property type="term" value="P:chorismate biosynthetic process"/>
    <property type="evidence" value="ECO:0007669"/>
    <property type="project" value="UniProtKB-UniRule"/>
</dbReference>
<dbReference type="GO" id="GO:0009073">
    <property type="term" value="P:aromatic amino acid family biosynthetic process"/>
    <property type="evidence" value="ECO:0007669"/>
    <property type="project" value="UniProtKB-KW"/>
</dbReference>
<dbReference type="GO" id="GO:0005737">
    <property type="term" value="C:cytoplasm"/>
    <property type="evidence" value="ECO:0007669"/>
    <property type="project" value="UniProtKB-SubCell"/>
</dbReference>
<keyword evidence="15" id="KW-0520">NAD</keyword>
<keyword evidence="17 22" id="KW-0456">Lyase</keyword>
<comment type="catalytic activity">
    <reaction evidence="1">
        <text>7-phospho-2-dehydro-3-deoxy-D-arabino-heptonate = 3-dehydroquinate + phosphate</text>
        <dbReference type="Rhea" id="RHEA:21968"/>
        <dbReference type="ChEBI" id="CHEBI:32364"/>
        <dbReference type="ChEBI" id="CHEBI:43474"/>
        <dbReference type="ChEBI" id="CHEBI:58394"/>
        <dbReference type="EC" id="4.2.3.4"/>
    </reaction>
</comment>
<dbReference type="Gene3D" id="1.20.1090.10">
    <property type="entry name" value="Dehydroquinate synthase-like - alpha domain"/>
    <property type="match status" value="1"/>
</dbReference>
<evidence type="ECO:0000256" key="12">
    <source>
        <dbReference type="ARBA" id="ARBA00022723"/>
    </source>
</evidence>
<comment type="caution">
    <text evidence="22">The sequence shown here is derived from an EMBL/GenBank/DDBJ whole genome shotgun (WGS) entry which is preliminary data.</text>
</comment>
<keyword evidence="10" id="KW-0963">Cytoplasm</keyword>
<comment type="similarity">
    <text evidence="7">Belongs to the sugar phosphate cyclases superfamily. Dehydroquinate synthase family.</text>
</comment>
<evidence type="ECO:0000256" key="13">
    <source>
        <dbReference type="ARBA" id="ARBA00022741"/>
    </source>
</evidence>
<comment type="cofactor">
    <cofactor evidence="2">
        <name>NAD(+)</name>
        <dbReference type="ChEBI" id="CHEBI:57540"/>
    </cofactor>
</comment>
<comment type="pathway">
    <text evidence="6">Metabolic intermediate biosynthesis; chorismate biosynthesis; chorismate from D-erythrose 4-phosphate and phosphoenolpyruvate: step 2/7.</text>
</comment>
<evidence type="ECO:0000256" key="5">
    <source>
        <dbReference type="ARBA" id="ARBA00004496"/>
    </source>
</evidence>
<evidence type="ECO:0000256" key="8">
    <source>
        <dbReference type="ARBA" id="ARBA00013031"/>
    </source>
</evidence>
<name>A0AAE3SF56_9BACT</name>
<evidence type="ECO:0000256" key="4">
    <source>
        <dbReference type="ARBA" id="ARBA00003485"/>
    </source>
</evidence>
<dbReference type="Pfam" id="PF24621">
    <property type="entry name" value="DHQS_C"/>
    <property type="match status" value="1"/>
</dbReference>
<proteinExistence type="inferred from homology"/>